<accession>A0ABQ9F640</accession>
<dbReference type="PANTHER" id="PTHR24014">
    <property type="entry name" value="2-OXOGLUTARATE AND IRON-DEPENDENT OXYGENASE DOMAIN-CONTAINING PROTEIN 2"/>
    <property type="match status" value="1"/>
</dbReference>
<dbReference type="Proteomes" id="UP001217089">
    <property type="component" value="Unassembled WGS sequence"/>
</dbReference>
<dbReference type="InterPro" id="IPR005123">
    <property type="entry name" value="Oxoglu/Fe-dep_dioxygenase_dom"/>
</dbReference>
<reference evidence="8 9" key="1">
    <citation type="submission" date="2022-12" db="EMBL/GenBank/DDBJ databases">
        <title>Chromosome-level genome of Tegillarca granosa.</title>
        <authorList>
            <person name="Kim J."/>
        </authorList>
    </citation>
    <scope>NUCLEOTIDE SEQUENCE [LARGE SCALE GENOMIC DNA]</scope>
    <source>
        <strain evidence="8">Teg-2019</strain>
        <tissue evidence="8">Adductor muscle</tissue>
    </source>
</reference>
<evidence type="ECO:0000256" key="4">
    <source>
        <dbReference type="ARBA" id="ARBA00022964"/>
    </source>
</evidence>
<protein>
    <recommendedName>
        <fullName evidence="7">Fe2OG dioxygenase domain-containing protein</fullName>
    </recommendedName>
</protein>
<dbReference type="PROSITE" id="PS51471">
    <property type="entry name" value="FE2OG_OXY"/>
    <property type="match status" value="1"/>
</dbReference>
<evidence type="ECO:0000313" key="9">
    <source>
        <dbReference type="Proteomes" id="UP001217089"/>
    </source>
</evidence>
<sequence>MESESRNSHHYVCKCFYTDNIYLKQYDIHVSYETRAQFRKQYLALLNKKGCVSEKQFSDVCSQDEYLSPEFRELVNLCVTGNHGIDDVIQKVLSLSAERVYSFPVFTMEFCNKLIEELTNFENGECPKGRPNTMNKYGILLNELGFDEEFITPLREKFLNPIAQKLYPDWCGQMLDSHRAFVVKYKLSEDLDLGYHYDNAEVTLNVSLGKEFTGGALFFGDMRTERKKTPTYSECEHKPGTGLIHRGQHMHGALPIESGERYNLIIWMRASSVRNYLCPMCNNKPELVVVKGDGDGFTDNTNRVVNVCTVY</sequence>
<dbReference type="InterPro" id="IPR006620">
    <property type="entry name" value="Pro_4_hyd_alph"/>
</dbReference>
<evidence type="ECO:0000256" key="6">
    <source>
        <dbReference type="ARBA" id="ARBA00023004"/>
    </source>
</evidence>
<evidence type="ECO:0000256" key="5">
    <source>
        <dbReference type="ARBA" id="ARBA00023002"/>
    </source>
</evidence>
<organism evidence="8 9">
    <name type="scientific">Tegillarca granosa</name>
    <name type="common">Malaysian cockle</name>
    <name type="synonym">Anadara granosa</name>
    <dbReference type="NCBI Taxonomy" id="220873"/>
    <lineage>
        <taxon>Eukaryota</taxon>
        <taxon>Metazoa</taxon>
        <taxon>Spiralia</taxon>
        <taxon>Lophotrochozoa</taxon>
        <taxon>Mollusca</taxon>
        <taxon>Bivalvia</taxon>
        <taxon>Autobranchia</taxon>
        <taxon>Pteriomorphia</taxon>
        <taxon>Arcoida</taxon>
        <taxon>Arcoidea</taxon>
        <taxon>Arcidae</taxon>
        <taxon>Tegillarca</taxon>
    </lineage>
</organism>
<keyword evidence="9" id="KW-1185">Reference proteome</keyword>
<dbReference type="SUPFAM" id="SSF51197">
    <property type="entry name" value="Clavaminate synthase-like"/>
    <property type="match status" value="1"/>
</dbReference>
<gene>
    <name evidence="8" type="ORF">KUTeg_010205</name>
</gene>
<evidence type="ECO:0000256" key="1">
    <source>
        <dbReference type="ARBA" id="ARBA00001961"/>
    </source>
</evidence>
<keyword evidence="5" id="KW-0560">Oxidoreductase</keyword>
<feature type="domain" description="Fe2OG dioxygenase" evidence="7">
    <location>
        <begin position="176"/>
        <end position="270"/>
    </location>
</feature>
<evidence type="ECO:0000256" key="2">
    <source>
        <dbReference type="ARBA" id="ARBA00022723"/>
    </source>
</evidence>
<comment type="caution">
    <text evidence="8">The sequence shown here is derived from an EMBL/GenBank/DDBJ whole genome shotgun (WGS) entry which is preliminary data.</text>
</comment>
<keyword evidence="4" id="KW-0223">Dioxygenase</keyword>
<dbReference type="Gene3D" id="2.60.120.620">
    <property type="entry name" value="q2cbj1_9rhob like domain"/>
    <property type="match status" value="1"/>
</dbReference>
<evidence type="ECO:0000313" key="8">
    <source>
        <dbReference type="EMBL" id="KAJ8312832.1"/>
    </source>
</evidence>
<comment type="cofactor">
    <cofactor evidence="1">
        <name>L-ascorbate</name>
        <dbReference type="ChEBI" id="CHEBI:38290"/>
    </cofactor>
</comment>
<dbReference type="PANTHER" id="PTHR24014:SF4">
    <property type="entry name" value="2-OXOGLUTARATE AND IRON-DEPENDENT OXYGENASE DOMAIN-CONTAINING PROTEIN 2"/>
    <property type="match status" value="1"/>
</dbReference>
<keyword evidence="2" id="KW-0479">Metal-binding</keyword>
<dbReference type="EMBL" id="JARBDR010000440">
    <property type="protein sequence ID" value="KAJ8312832.1"/>
    <property type="molecule type" value="Genomic_DNA"/>
</dbReference>
<evidence type="ECO:0000256" key="3">
    <source>
        <dbReference type="ARBA" id="ARBA00022896"/>
    </source>
</evidence>
<keyword evidence="3" id="KW-0847">Vitamin C</keyword>
<name>A0ABQ9F640_TEGGR</name>
<dbReference type="Pfam" id="PF25238">
    <property type="entry name" value="OGFOD2-like"/>
    <property type="match status" value="1"/>
</dbReference>
<keyword evidence="6" id="KW-0408">Iron</keyword>
<proteinExistence type="predicted"/>
<dbReference type="SMART" id="SM00702">
    <property type="entry name" value="P4Hc"/>
    <property type="match status" value="1"/>
</dbReference>
<evidence type="ECO:0000259" key="7">
    <source>
        <dbReference type="PROSITE" id="PS51471"/>
    </source>
</evidence>